<proteinExistence type="predicted"/>
<organism evidence="1">
    <name type="scientific">Eucalyptus grandis</name>
    <name type="common">Flooded gum</name>
    <dbReference type="NCBI Taxonomy" id="71139"/>
    <lineage>
        <taxon>Eukaryota</taxon>
        <taxon>Viridiplantae</taxon>
        <taxon>Streptophyta</taxon>
        <taxon>Embryophyta</taxon>
        <taxon>Tracheophyta</taxon>
        <taxon>Spermatophyta</taxon>
        <taxon>Magnoliopsida</taxon>
        <taxon>eudicotyledons</taxon>
        <taxon>Gunneridae</taxon>
        <taxon>Pentapetalae</taxon>
        <taxon>rosids</taxon>
        <taxon>malvids</taxon>
        <taxon>Myrtales</taxon>
        <taxon>Myrtaceae</taxon>
        <taxon>Myrtoideae</taxon>
        <taxon>Eucalypteae</taxon>
        <taxon>Eucalyptus</taxon>
    </lineage>
</organism>
<dbReference type="EMBL" id="KK198763">
    <property type="protein sequence ID" value="KCW46294.1"/>
    <property type="molecule type" value="Genomic_DNA"/>
</dbReference>
<sequence length="77" mass="9146">MSQEASRYHVTFMVEQRVNFQKTAQLRQCRASIPRDAHDGCAISTMMTRCNATYVFDKRRQKFYMTDVGLYEREKLT</sequence>
<dbReference type="InParanoid" id="A0A058ZXW1"/>
<accession>A0A058ZXW1</accession>
<protein>
    <submittedName>
        <fullName evidence="1">Uncharacterized protein</fullName>
    </submittedName>
</protein>
<dbReference type="Gramene" id="KCW46294">
    <property type="protein sequence ID" value="KCW46294"/>
    <property type="gene ID" value="EUGRSUZ_K00160"/>
</dbReference>
<name>A0A058ZXW1_EUCGR</name>
<gene>
    <name evidence="1" type="ORF">EUGRSUZ_K00160</name>
</gene>
<dbReference type="AlphaFoldDB" id="A0A058ZXW1"/>
<reference evidence="1" key="1">
    <citation type="submission" date="2013-07" db="EMBL/GenBank/DDBJ databases">
        <title>The genome of Eucalyptus grandis.</title>
        <authorList>
            <person name="Schmutz J."/>
            <person name="Hayes R."/>
            <person name="Myburg A."/>
            <person name="Tuskan G."/>
            <person name="Grattapaglia D."/>
            <person name="Rokhsar D.S."/>
        </authorList>
    </citation>
    <scope>NUCLEOTIDE SEQUENCE</scope>
    <source>
        <tissue evidence="1">Leaf extractions</tissue>
    </source>
</reference>
<evidence type="ECO:0000313" key="1">
    <source>
        <dbReference type="EMBL" id="KCW46294.1"/>
    </source>
</evidence>